<dbReference type="Pfam" id="PF07715">
    <property type="entry name" value="Plug"/>
    <property type="match status" value="1"/>
</dbReference>
<dbReference type="SUPFAM" id="SSF56935">
    <property type="entry name" value="Porins"/>
    <property type="match status" value="1"/>
</dbReference>
<dbReference type="AlphaFoldDB" id="A0A2N5X512"/>
<feature type="domain" description="TonB-dependent receptor-like beta-barrel" evidence="14">
    <location>
        <begin position="402"/>
        <end position="803"/>
    </location>
</feature>
<keyword evidence="16" id="KW-0675">Receptor</keyword>
<feature type="signal peptide" evidence="13">
    <location>
        <begin position="1"/>
        <end position="29"/>
    </location>
</feature>
<keyword evidence="17" id="KW-1185">Reference proteome</keyword>
<keyword evidence="7" id="KW-0406">Ion transport</keyword>
<evidence type="ECO:0000256" key="12">
    <source>
        <dbReference type="RuleBase" id="RU003357"/>
    </source>
</evidence>
<evidence type="ECO:0000259" key="14">
    <source>
        <dbReference type="Pfam" id="PF00593"/>
    </source>
</evidence>
<dbReference type="InterPro" id="IPR039426">
    <property type="entry name" value="TonB-dep_rcpt-like"/>
</dbReference>
<dbReference type="Gene3D" id="2.40.170.20">
    <property type="entry name" value="TonB-dependent receptor, beta-barrel domain"/>
    <property type="match status" value="2"/>
</dbReference>
<proteinExistence type="inferred from homology"/>
<keyword evidence="9 11" id="KW-0472">Membrane</keyword>
<dbReference type="PANTHER" id="PTHR32552">
    <property type="entry name" value="FERRICHROME IRON RECEPTOR-RELATED"/>
    <property type="match status" value="1"/>
</dbReference>
<sequence length="839" mass="91608">MQILKYRGYPVSVLSLAVAAAIGSSPVFSQVTGLEEVVVTAQKREESLQETPISITALGESAIENRGVANTEDLMGQIPGLSGFSSPGSRSAVALNMRGIIGGSPANLSIDPAIALYMNGVYIGKQVGSAMDVAEIERIEVLRGPQGTLYGRNSTGGAVNVITRKPTGEFGLRATASIGNYDSRQFKVNLDTPAIGQVGEGLGELALNFGYQTRLQDALYDNDSPGGDDFDDIDRQAWQIAARWTFSDSFHVDYSYDESELDEALPLQQTVGFTKVDAAGTIGRIDAMQGLVAAAQNWATIPGSDPRLTERWIPSLQETISAYQKAEAQGQGRASSGRADFSPSTYNEVSGHSLTLEWDAGNLGALGDVSFRSISARRELETFVTGDLEDIDSRIDEDGIGAYSDLVHLTLGQFYAGSSGFAFPLLDGLWSAIDSGGAFHTLQNTLTNYDQWSQELQMVGSTDRLNYVLGVYYFEDEGEYRRNATFAAPLNGIGADQYYDNATDALAFFAQATWTPGWLDERLSLTGGLRYTEEEKSIDYNYGEVVTPFGVTPAMSVSREEEFDNISGNFTVSYQASDDINTYLTYSTGYRSGGFNGEIFDNSYDEETIEQYEIGLKSDWWDNRLRVNASLYSYTYDDLQVTQSKVVNGAATTQIANAGAAERWGGEIEVTAAPVEDLIVSFSYAYIHGDFEEYGQICGTNVPITCLDTTDDARRQSPDTQVNLALDYIFGRTGFGDIRGYVQVNYQSESVENALWSGVVGGDPVIYDQIGMDARTLVDARLSLENIRFGDSTLRVTLWGKNLLDDDYPTYSINFGGLGLVTEQYGPPRTYGLEFSYEY</sequence>
<keyword evidence="13" id="KW-0732">Signal</keyword>
<evidence type="ECO:0000256" key="2">
    <source>
        <dbReference type="ARBA" id="ARBA00022448"/>
    </source>
</evidence>
<feature type="domain" description="TonB-dependent receptor plug" evidence="15">
    <location>
        <begin position="48"/>
        <end position="158"/>
    </location>
</feature>
<evidence type="ECO:0000256" key="5">
    <source>
        <dbReference type="ARBA" id="ARBA00022692"/>
    </source>
</evidence>
<dbReference type="GO" id="GO:0009279">
    <property type="term" value="C:cell outer membrane"/>
    <property type="evidence" value="ECO:0007669"/>
    <property type="project" value="UniProtKB-SubCell"/>
</dbReference>
<comment type="subcellular location">
    <subcellularLocation>
        <location evidence="1 11">Cell outer membrane</location>
        <topology evidence="1 11">Multi-pass membrane protein</topology>
    </subcellularLocation>
</comment>
<keyword evidence="5 11" id="KW-0812">Transmembrane</keyword>
<evidence type="ECO:0000256" key="13">
    <source>
        <dbReference type="SAM" id="SignalP"/>
    </source>
</evidence>
<keyword evidence="8 12" id="KW-0798">TonB box</keyword>
<comment type="caution">
    <text evidence="16">The sequence shown here is derived from an EMBL/GenBank/DDBJ whole genome shotgun (WGS) entry which is preliminary data.</text>
</comment>
<evidence type="ECO:0000256" key="8">
    <source>
        <dbReference type="ARBA" id="ARBA00023077"/>
    </source>
</evidence>
<evidence type="ECO:0000313" key="17">
    <source>
        <dbReference type="Proteomes" id="UP000235005"/>
    </source>
</evidence>
<evidence type="ECO:0000256" key="9">
    <source>
        <dbReference type="ARBA" id="ARBA00023136"/>
    </source>
</evidence>
<evidence type="ECO:0000256" key="11">
    <source>
        <dbReference type="PROSITE-ProRule" id="PRU01360"/>
    </source>
</evidence>
<protein>
    <submittedName>
        <fullName evidence="16">TonB-dependent receptor</fullName>
    </submittedName>
</protein>
<dbReference type="GO" id="GO:0006826">
    <property type="term" value="P:iron ion transport"/>
    <property type="evidence" value="ECO:0007669"/>
    <property type="project" value="UniProtKB-KW"/>
</dbReference>
<keyword evidence="2 11" id="KW-0813">Transport</keyword>
<comment type="similarity">
    <text evidence="11 12">Belongs to the TonB-dependent receptor family.</text>
</comment>
<dbReference type="OrthoDB" id="5710578at2"/>
<keyword evidence="4" id="KW-0410">Iron transport</keyword>
<evidence type="ECO:0000256" key="7">
    <source>
        <dbReference type="ARBA" id="ARBA00023065"/>
    </source>
</evidence>
<dbReference type="InterPro" id="IPR000531">
    <property type="entry name" value="Beta-barrel_TonB"/>
</dbReference>
<evidence type="ECO:0000256" key="1">
    <source>
        <dbReference type="ARBA" id="ARBA00004571"/>
    </source>
</evidence>
<dbReference type="Proteomes" id="UP000235005">
    <property type="component" value="Unassembled WGS sequence"/>
</dbReference>
<feature type="chain" id="PRO_5014885480" evidence="13">
    <location>
        <begin position="30"/>
        <end position="839"/>
    </location>
</feature>
<reference evidence="16 17" key="1">
    <citation type="submission" date="2018-01" db="EMBL/GenBank/DDBJ databases">
        <title>The draft genome sequence of Halioglobus lutimaris HF004.</title>
        <authorList>
            <person name="Du Z.-J."/>
            <person name="Shi M.-J."/>
        </authorList>
    </citation>
    <scope>NUCLEOTIDE SEQUENCE [LARGE SCALE GENOMIC DNA]</scope>
    <source>
        <strain evidence="16 17">HF004</strain>
    </source>
</reference>
<evidence type="ECO:0000256" key="10">
    <source>
        <dbReference type="ARBA" id="ARBA00023237"/>
    </source>
</evidence>
<keyword evidence="10 11" id="KW-0998">Cell outer membrane</keyword>
<evidence type="ECO:0000313" key="16">
    <source>
        <dbReference type="EMBL" id="PLW69575.1"/>
    </source>
</evidence>
<dbReference type="Pfam" id="PF00593">
    <property type="entry name" value="TonB_dep_Rec_b-barrel"/>
    <property type="match status" value="1"/>
</dbReference>
<dbReference type="PANTHER" id="PTHR32552:SF81">
    <property type="entry name" value="TONB-DEPENDENT OUTER MEMBRANE RECEPTOR"/>
    <property type="match status" value="1"/>
</dbReference>
<evidence type="ECO:0000256" key="3">
    <source>
        <dbReference type="ARBA" id="ARBA00022452"/>
    </source>
</evidence>
<evidence type="ECO:0000259" key="15">
    <source>
        <dbReference type="Pfam" id="PF07715"/>
    </source>
</evidence>
<dbReference type="InterPro" id="IPR036942">
    <property type="entry name" value="Beta-barrel_TonB_sf"/>
</dbReference>
<gene>
    <name evidence="16" type="ORF">C0039_06065</name>
</gene>
<dbReference type="InterPro" id="IPR012910">
    <property type="entry name" value="Plug_dom"/>
</dbReference>
<dbReference type="EMBL" id="PKUS01000005">
    <property type="protein sequence ID" value="PLW69575.1"/>
    <property type="molecule type" value="Genomic_DNA"/>
</dbReference>
<name>A0A2N5X512_9GAMM</name>
<dbReference type="PROSITE" id="PS52016">
    <property type="entry name" value="TONB_DEPENDENT_REC_3"/>
    <property type="match status" value="1"/>
</dbReference>
<keyword evidence="3 11" id="KW-1134">Transmembrane beta strand</keyword>
<evidence type="ECO:0000256" key="4">
    <source>
        <dbReference type="ARBA" id="ARBA00022496"/>
    </source>
</evidence>
<accession>A0A2N5X512</accession>
<organism evidence="16 17">
    <name type="scientific">Pseudohalioglobus lutimaris</name>
    <dbReference type="NCBI Taxonomy" id="1737061"/>
    <lineage>
        <taxon>Bacteria</taxon>
        <taxon>Pseudomonadati</taxon>
        <taxon>Pseudomonadota</taxon>
        <taxon>Gammaproteobacteria</taxon>
        <taxon>Cellvibrionales</taxon>
        <taxon>Halieaceae</taxon>
        <taxon>Pseudohalioglobus</taxon>
    </lineage>
</organism>
<keyword evidence="6" id="KW-0408">Iron</keyword>
<evidence type="ECO:0000256" key="6">
    <source>
        <dbReference type="ARBA" id="ARBA00023004"/>
    </source>
</evidence>